<evidence type="ECO:0000256" key="1">
    <source>
        <dbReference type="HAMAP-Rule" id="MF_00386"/>
    </source>
</evidence>
<comment type="function">
    <text evidence="1">Could be involved in insertion of integral membrane proteins into the membrane.</text>
</comment>
<gene>
    <name evidence="2" type="primary">yidD</name>
    <name evidence="2" type="ORF">NFI88_05430</name>
</gene>
<organism evidence="2 3">
    <name type="scientific">Rhizosaccharibacter radicis</name>
    <dbReference type="NCBI Taxonomy" id="2782605"/>
    <lineage>
        <taxon>Bacteria</taxon>
        <taxon>Pseudomonadati</taxon>
        <taxon>Pseudomonadota</taxon>
        <taxon>Alphaproteobacteria</taxon>
        <taxon>Acetobacterales</taxon>
        <taxon>Acetobacteraceae</taxon>
        <taxon>Rhizosaccharibacter</taxon>
    </lineage>
</organism>
<name>A0ABT1VX63_9PROT</name>
<keyword evidence="3" id="KW-1185">Reference proteome</keyword>
<protein>
    <recommendedName>
        <fullName evidence="1">Putative membrane protein insertion efficiency factor</fullName>
    </recommendedName>
</protein>
<comment type="caution">
    <text evidence="2">The sequence shown here is derived from an EMBL/GenBank/DDBJ whole genome shotgun (WGS) entry which is preliminary data.</text>
</comment>
<reference evidence="2 3" key="1">
    <citation type="submission" date="2022-06" db="EMBL/GenBank/DDBJ databases">
        <title>Rhizosaccharibacter gen. nov. sp. nov. KSS12, endophytic bacteria isolated from sugarcane.</title>
        <authorList>
            <person name="Pitiwittayakul N."/>
        </authorList>
    </citation>
    <scope>NUCLEOTIDE SEQUENCE [LARGE SCALE GENOMIC DNA]</scope>
    <source>
        <strain evidence="2 3">KSS12</strain>
    </source>
</reference>
<dbReference type="SMART" id="SM01234">
    <property type="entry name" value="Haemolytic"/>
    <property type="match status" value="1"/>
</dbReference>
<comment type="subcellular location">
    <subcellularLocation>
        <location evidence="1">Cell membrane</location>
        <topology evidence="1">Peripheral membrane protein</topology>
        <orientation evidence="1">Cytoplasmic side</orientation>
    </subcellularLocation>
</comment>
<dbReference type="InterPro" id="IPR002696">
    <property type="entry name" value="Membr_insert_effic_factor_YidD"/>
</dbReference>
<accession>A0ABT1VX63</accession>
<dbReference type="HAMAP" id="MF_00386">
    <property type="entry name" value="UPF0161_YidD"/>
    <property type="match status" value="1"/>
</dbReference>
<keyword evidence="1" id="KW-0472">Membrane</keyword>
<sequence length="89" mass="9703">MTAALPFTLLIRLYQIVLRPVLGPNCRFTPGCSDYALQALQQHGAWSGSLLAAKRVARCHPWHPGGYDPVPTGRCSCGRPSSRSDRLPS</sequence>
<evidence type="ECO:0000313" key="3">
    <source>
        <dbReference type="Proteomes" id="UP001524547"/>
    </source>
</evidence>
<keyword evidence="1" id="KW-1003">Cell membrane</keyword>
<dbReference type="RefSeq" id="WP_422919019.1">
    <property type="nucleotide sequence ID" value="NZ_JAMZEJ010000003.1"/>
</dbReference>
<evidence type="ECO:0000313" key="2">
    <source>
        <dbReference type="EMBL" id="MCQ8240284.1"/>
    </source>
</evidence>
<dbReference type="PANTHER" id="PTHR33383">
    <property type="entry name" value="MEMBRANE PROTEIN INSERTION EFFICIENCY FACTOR-RELATED"/>
    <property type="match status" value="1"/>
</dbReference>
<dbReference type="NCBIfam" id="TIGR00278">
    <property type="entry name" value="membrane protein insertion efficiency factor YidD"/>
    <property type="match status" value="1"/>
</dbReference>
<dbReference type="Pfam" id="PF01809">
    <property type="entry name" value="YidD"/>
    <property type="match status" value="1"/>
</dbReference>
<proteinExistence type="inferred from homology"/>
<comment type="similarity">
    <text evidence="1">Belongs to the UPF0161 family.</text>
</comment>
<dbReference type="EMBL" id="JAMZEJ010000003">
    <property type="protein sequence ID" value="MCQ8240284.1"/>
    <property type="molecule type" value="Genomic_DNA"/>
</dbReference>
<dbReference type="PANTHER" id="PTHR33383:SF1">
    <property type="entry name" value="MEMBRANE PROTEIN INSERTION EFFICIENCY FACTOR-RELATED"/>
    <property type="match status" value="1"/>
</dbReference>
<dbReference type="Proteomes" id="UP001524547">
    <property type="component" value="Unassembled WGS sequence"/>
</dbReference>